<protein>
    <submittedName>
        <fullName evidence="2">Glutathione S-transferase</fullName>
    </submittedName>
</protein>
<dbReference type="CDD" id="cd03205">
    <property type="entry name" value="GST_C_6"/>
    <property type="match status" value="1"/>
</dbReference>
<dbReference type="PROSITE" id="PS50404">
    <property type="entry name" value="GST_NTER"/>
    <property type="match status" value="1"/>
</dbReference>
<keyword evidence="3" id="KW-1185">Reference proteome</keyword>
<dbReference type="OrthoDB" id="8634103at2"/>
<dbReference type="InterPro" id="IPR036282">
    <property type="entry name" value="Glutathione-S-Trfase_C_sf"/>
</dbReference>
<organism evidence="2 3">
    <name type="scientific">Achromobacter aloeverae</name>
    <dbReference type="NCBI Taxonomy" id="1750518"/>
    <lineage>
        <taxon>Bacteria</taxon>
        <taxon>Pseudomonadati</taxon>
        <taxon>Pseudomonadota</taxon>
        <taxon>Betaproteobacteria</taxon>
        <taxon>Burkholderiales</taxon>
        <taxon>Alcaligenaceae</taxon>
        <taxon>Achromobacter</taxon>
    </lineage>
</organism>
<dbReference type="Gene3D" id="3.40.30.10">
    <property type="entry name" value="Glutaredoxin"/>
    <property type="match status" value="1"/>
</dbReference>
<dbReference type="GO" id="GO:0005737">
    <property type="term" value="C:cytoplasm"/>
    <property type="evidence" value="ECO:0007669"/>
    <property type="project" value="TreeGrafter"/>
</dbReference>
<name>A0A4Q1HM79_9BURK</name>
<keyword evidence="2" id="KW-0808">Transferase</keyword>
<dbReference type="CDD" id="cd03049">
    <property type="entry name" value="GST_N_3"/>
    <property type="match status" value="1"/>
</dbReference>
<evidence type="ECO:0000259" key="1">
    <source>
        <dbReference type="PROSITE" id="PS50404"/>
    </source>
</evidence>
<dbReference type="Proteomes" id="UP000290849">
    <property type="component" value="Unassembled WGS sequence"/>
</dbReference>
<dbReference type="GO" id="GO:0016740">
    <property type="term" value="F:transferase activity"/>
    <property type="evidence" value="ECO:0007669"/>
    <property type="project" value="UniProtKB-KW"/>
</dbReference>
<dbReference type="InterPro" id="IPR004045">
    <property type="entry name" value="Glutathione_S-Trfase_N"/>
</dbReference>
<dbReference type="RefSeq" id="WP_129151041.1">
    <property type="nucleotide sequence ID" value="NZ_JBHSDO010000014.1"/>
</dbReference>
<proteinExistence type="predicted"/>
<accession>A0A4Q1HM79</accession>
<reference evidence="2 3" key="1">
    <citation type="journal article" date="2017" name="Int. J. Syst. Evol. Microbiol.">
        <title>Achromobacter aloeverae sp. nov., isolated from the root of Aloe vera (L.) Burm.f.</title>
        <authorList>
            <person name="Kuncharoen N."/>
            <person name="Muramatsu Y."/>
            <person name="Shibata C."/>
            <person name="Kamakura Y."/>
            <person name="Nakagawa Y."/>
            <person name="Tanasupawat S."/>
        </authorList>
    </citation>
    <scope>NUCLEOTIDE SEQUENCE [LARGE SCALE GENOMIC DNA]</scope>
    <source>
        <strain evidence="2 3">AVA-1</strain>
    </source>
</reference>
<evidence type="ECO:0000313" key="2">
    <source>
        <dbReference type="EMBL" id="RXN90618.1"/>
    </source>
</evidence>
<dbReference type="Pfam" id="PF13410">
    <property type="entry name" value="GST_C_2"/>
    <property type="match status" value="1"/>
</dbReference>
<dbReference type="InterPro" id="IPR050983">
    <property type="entry name" value="GST_Omega/HSP26"/>
</dbReference>
<dbReference type="SUPFAM" id="SSF47616">
    <property type="entry name" value="GST C-terminal domain-like"/>
    <property type="match status" value="1"/>
</dbReference>
<dbReference type="InterPro" id="IPR036249">
    <property type="entry name" value="Thioredoxin-like_sf"/>
</dbReference>
<evidence type="ECO:0000313" key="3">
    <source>
        <dbReference type="Proteomes" id="UP000290849"/>
    </source>
</evidence>
<dbReference type="Gene3D" id="1.20.1050.10">
    <property type="match status" value="1"/>
</dbReference>
<sequence>MKLLYAPTSPFVRKVMVCALLAGLADRIQWLDSAAHPIRRDARIAAHNPLAKVPTLILPDAQALYDSRVICEYLAHLAGNSHLFPAPAPARWTALTRQALGDGLLDAALLARYEHTARPDDKQWADWRQAQLVKVHAALAEIEAQAGEFRVTDPSIGEIALGCALGYLDFRYPELDWRVHHPRAAAWFAAFNALPAMQATLPHEA</sequence>
<dbReference type="AlphaFoldDB" id="A0A4Q1HM79"/>
<dbReference type="Pfam" id="PF13409">
    <property type="entry name" value="GST_N_2"/>
    <property type="match status" value="1"/>
</dbReference>
<feature type="domain" description="GST N-terminal" evidence="1">
    <location>
        <begin position="1"/>
        <end position="82"/>
    </location>
</feature>
<dbReference type="SUPFAM" id="SSF52833">
    <property type="entry name" value="Thioredoxin-like"/>
    <property type="match status" value="1"/>
</dbReference>
<gene>
    <name evidence="2" type="ORF">C7R54_11945</name>
</gene>
<dbReference type="PANTHER" id="PTHR43968">
    <property type="match status" value="1"/>
</dbReference>
<comment type="caution">
    <text evidence="2">The sequence shown here is derived from an EMBL/GenBank/DDBJ whole genome shotgun (WGS) entry which is preliminary data.</text>
</comment>
<dbReference type="PANTHER" id="PTHR43968:SF6">
    <property type="entry name" value="GLUTATHIONE S-TRANSFERASE OMEGA"/>
    <property type="match status" value="1"/>
</dbReference>
<dbReference type="EMBL" id="PYAL01000003">
    <property type="protein sequence ID" value="RXN90618.1"/>
    <property type="molecule type" value="Genomic_DNA"/>
</dbReference>